<dbReference type="Pfam" id="PF00005">
    <property type="entry name" value="ABC_tran"/>
    <property type="match status" value="1"/>
</dbReference>
<keyword evidence="2" id="KW-0813">Transport</keyword>
<evidence type="ECO:0000256" key="3">
    <source>
        <dbReference type="ARBA" id="ARBA00022741"/>
    </source>
</evidence>
<accession>A0A7Y9I3C6</accession>
<evidence type="ECO:0000259" key="6">
    <source>
        <dbReference type="PROSITE" id="PS50893"/>
    </source>
</evidence>
<comment type="similarity">
    <text evidence="1">Belongs to the ABC transporter superfamily.</text>
</comment>
<dbReference type="SUPFAM" id="SSF52540">
    <property type="entry name" value="P-loop containing nucleoside triphosphate hydrolases"/>
    <property type="match status" value="1"/>
</dbReference>
<evidence type="ECO:0000313" key="7">
    <source>
        <dbReference type="EMBL" id="NYE69474.1"/>
    </source>
</evidence>
<dbReference type="NCBIfam" id="TIGR01727">
    <property type="entry name" value="oligo_HPY"/>
    <property type="match status" value="1"/>
</dbReference>
<keyword evidence="8" id="KW-1185">Reference proteome</keyword>
<feature type="domain" description="ABC transporter" evidence="6">
    <location>
        <begin position="5"/>
        <end position="263"/>
    </location>
</feature>
<dbReference type="InterPro" id="IPR027417">
    <property type="entry name" value="P-loop_NTPase"/>
</dbReference>
<comment type="caution">
    <text evidence="7">The sequence shown here is derived from an EMBL/GenBank/DDBJ whole genome shotgun (WGS) entry which is preliminary data.</text>
</comment>
<dbReference type="PANTHER" id="PTHR43067:SF2">
    <property type="entry name" value="OLIGOPEPTIDE ABC TRANSPORTER, ATP-BINDING PROTEIN"/>
    <property type="match status" value="1"/>
</dbReference>
<dbReference type="CDD" id="cd03257">
    <property type="entry name" value="ABC_NikE_OppD_transporters"/>
    <property type="match status" value="1"/>
</dbReference>
<dbReference type="SMART" id="SM00382">
    <property type="entry name" value="AAA"/>
    <property type="match status" value="1"/>
</dbReference>
<proteinExistence type="inferred from homology"/>
<dbReference type="InterPro" id="IPR017871">
    <property type="entry name" value="ABC_transporter-like_CS"/>
</dbReference>
<name>A0A7Y9I3C6_9ACTN</name>
<dbReference type="Proteomes" id="UP000569914">
    <property type="component" value="Unassembled WGS sequence"/>
</dbReference>
<gene>
    <name evidence="7" type="ORF">BKA15_000803</name>
</gene>
<dbReference type="FunFam" id="3.40.50.300:FF:000016">
    <property type="entry name" value="Oligopeptide ABC transporter ATP-binding component"/>
    <property type="match status" value="1"/>
</dbReference>
<evidence type="ECO:0000256" key="1">
    <source>
        <dbReference type="ARBA" id="ARBA00005417"/>
    </source>
</evidence>
<evidence type="ECO:0000256" key="4">
    <source>
        <dbReference type="ARBA" id="ARBA00022840"/>
    </source>
</evidence>
<sequence>MEPLLSVTDLKAYYRTEAYGVSRTVRAVDGVSFDLYPNEIYGLAGESSCGKTTLIKVISGNIKNPLRVVDGQVRFTAPGIDRDLATMTTDELRKTMRWKRISYVMQGSMSVLNPVRRIVHTFADIVATHRGLRDRAAFRKEMSDHLARLGLPSEVLRSFPHQLSGGMRQRVAIALATIFQPNLIIADEPTTALDVVVQRGVLQLLKQIQADSGNTVLLVTHDMAVHANVADRVMIMYAGRIMEEGLTETIFQAPRHPYTKHLIGSLPKIGERTARQGLPGSPPNLSDPPAGCRFHPRCPAAMDVCRTVVPETLHLVNRHRVACHAVALEEGLPVPEPDLTAAGGGAADPNRTEDLR</sequence>
<dbReference type="InterPro" id="IPR003439">
    <property type="entry name" value="ABC_transporter-like_ATP-bd"/>
</dbReference>
<evidence type="ECO:0000313" key="8">
    <source>
        <dbReference type="Proteomes" id="UP000569914"/>
    </source>
</evidence>
<dbReference type="InterPro" id="IPR003593">
    <property type="entry name" value="AAA+_ATPase"/>
</dbReference>
<keyword evidence="4 7" id="KW-0067">ATP-binding</keyword>
<dbReference type="GO" id="GO:0016887">
    <property type="term" value="F:ATP hydrolysis activity"/>
    <property type="evidence" value="ECO:0007669"/>
    <property type="project" value="InterPro"/>
</dbReference>
<dbReference type="PROSITE" id="PS50893">
    <property type="entry name" value="ABC_TRANSPORTER_2"/>
    <property type="match status" value="1"/>
</dbReference>
<reference evidence="7 8" key="1">
    <citation type="submission" date="2020-07" db="EMBL/GenBank/DDBJ databases">
        <title>Sequencing the genomes of 1000 actinobacteria strains.</title>
        <authorList>
            <person name="Klenk H.-P."/>
        </authorList>
    </citation>
    <scope>NUCLEOTIDE SEQUENCE [LARGE SCALE GENOMIC DNA]</scope>
    <source>
        <strain evidence="7 8">DSM 22083</strain>
    </source>
</reference>
<dbReference type="AlphaFoldDB" id="A0A7Y9I3C6"/>
<dbReference type="GO" id="GO:0015833">
    <property type="term" value="P:peptide transport"/>
    <property type="evidence" value="ECO:0007669"/>
    <property type="project" value="InterPro"/>
</dbReference>
<dbReference type="InterPro" id="IPR013563">
    <property type="entry name" value="Oligopep_ABC_C"/>
</dbReference>
<dbReference type="EMBL" id="JACCBU010000001">
    <property type="protein sequence ID" value="NYE69474.1"/>
    <property type="molecule type" value="Genomic_DNA"/>
</dbReference>
<evidence type="ECO:0000256" key="5">
    <source>
        <dbReference type="SAM" id="MobiDB-lite"/>
    </source>
</evidence>
<dbReference type="RefSeq" id="WP_179748279.1">
    <property type="nucleotide sequence ID" value="NZ_JACCBU010000001.1"/>
</dbReference>
<organism evidence="7 8">
    <name type="scientific">Microlunatus parietis</name>
    <dbReference type="NCBI Taxonomy" id="682979"/>
    <lineage>
        <taxon>Bacteria</taxon>
        <taxon>Bacillati</taxon>
        <taxon>Actinomycetota</taxon>
        <taxon>Actinomycetes</taxon>
        <taxon>Propionibacteriales</taxon>
        <taxon>Propionibacteriaceae</taxon>
        <taxon>Microlunatus</taxon>
    </lineage>
</organism>
<dbReference type="PANTHER" id="PTHR43067">
    <property type="entry name" value="OLIGOPEPTIDE/DIPEPTIDE ABC TRANSPORTER, ATPASE SUBUNIT"/>
    <property type="match status" value="1"/>
</dbReference>
<dbReference type="PROSITE" id="PS00211">
    <property type="entry name" value="ABC_TRANSPORTER_1"/>
    <property type="match status" value="1"/>
</dbReference>
<dbReference type="Gene3D" id="3.40.50.300">
    <property type="entry name" value="P-loop containing nucleotide triphosphate hydrolases"/>
    <property type="match status" value="1"/>
</dbReference>
<protein>
    <submittedName>
        <fullName evidence="7">Peptide/nickel transport system ATP-binding protein</fullName>
    </submittedName>
</protein>
<keyword evidence="3" id="KW-0547">Nucleotide-binding</keyword>
<dbReference type="GO" id="GO:0005524">
    <property type="term" value="F:ATP binding"/>
    <property type="evidence" value="ECO:0007669"/>
    <property type="project" value="UniProtKB-KW"/>
</dbReference>
<dbReference type="Pfam" id="PF08352">
    <property type="entry name" value="oligo_HPY"/>
    <property type="match status" value="1"/>
</dbReference>
<evidence type="ECO:0000256" key="2">
    <source>
        <dbReference type="ARBA" id="ARBA00022448"/>
    </source>
</evidence>
<feature type="region of interest" description="Disordered" evidence="5">
    <location>
        <begin position="334"/>
        <end position="356"/>
    </location>
</feature>